<comment type="caution">
    <text evidence="1">The sequence shown here is derived from an EMBL/GenBank/DDBJ whole genome shotgun (WGS) entry which is preliminary data.</text>
</comment>
<accession>A0A4D9DY36</accession>
<evidence type="ECO:0000313" key="2">
    <source>
        <dbReference type="Proteomes" id="UP000297703"/>
    </source>
</evidence>
<protein>
    <submittedName>
        <fullName evidence="1">BCL2/adenovirus E1B 19 kDa protein-interacting protein 3</fullName>
    </submittedName>
</protein>
<evidence type="ECO:0000313" key="1">
    <source>
        <dbReference type="EMBL" id="TFJ99879.1"/>
    </source>
</evidence>
<gene>
    <name evidence="1" type="ORF">DR999_PMT18018</name>
</gene>
<proteinExistence type="predicted"/>
<reference evidence="1 2" key="2">
    <citation type="submission" date="2019-04" db="EMBL/GenBank/DDBJ databases">
        <title>The genome sequence of big-headed turtle.</title>
        <authorList>
            <person name="Gong S."/>
        </authorList>
    </citation>
    <scope>NUCLEOTIDE SEQUENCE [LARGE SCALE GENOMIC DNA]</scope>
    <source>
        <strain evidence="1">DO16091913</strain>
        <tissue evidence="1">Muscle</tissue>
    </source>
</reference>
<sequence length="119" mass="13270">MESPALDQVNLSREWYMGEMENDLLHYTQAVLSPRGGGGCVGLDTARQFGPLPRQGLCAQLLPLCYHPAFAPCCYTVESLAQWCHAVFANRSWLYGIQRDPLVAVLWFPYHGICTGLIP</sequence>
<reference evidence="1 2" key="1">
    <citation type="submission" date="2019-04" db="EMBL/GenBank/DDBJ databases">
        <title>Draft genome of the big-headed turtle Platysternon megacephalum.</title>
        <authorList>
            <person name="Gong S."/>
        </authorList>
    </citation>
    <scope>NUCLEOTIDE SEQUENCE [LARGE SCALE GENOMIC DNA]</scope>
    <source>
        <strain evidence="1">DO16091913</strain>
        <tissue evidence="1">Muscle</tissue>
    </source>
</reference>
<keyword evidence="2" id="KW-1185">Reference proteome</keyword>
<dbReference type="Proteomes" id="UP000297703">
    <property type="component" value="Unassembled WGS sequence"/>
</dbReference>
<organism evidence="1 2">
    <name type="scientific">Platysternon megacephalum</name>
    <name type="common">big-headed turtle</name>
    <dbReference type="NCBI Taxonomy" id="55544"/>
    <lineage>
        <taxon>Eukaryota</taxon>
        <taxon>Metazoa</taxon>
        <taxon>Chordata</taxon>
        <taxon>Craniata</taxon>
        <taxon>Vertebrata</taxon>
        <taxon>Euteleostomi</taxon>
        <taxon>Archelosauria</taxon>
        <taxon>Testudinata</taxon>
        <taxon>Testudines</taxon>
        <taxon>Cryptodira</taxon>
        <taxon>Durocryptodira</taxon>
        <taxon>Testudinoidea</taxon>
        <taxon>Platysternidae</taxon>
        <taxon>Platysternon</taxon>
    </lineage>
</organism>
<name>A0A4D9DY36_9SAUR</name>
<dbReference type="EMBL" id="QXTE01000299">
    <property type="protein sequence ID" value="TFJ99879.1"/>
    <property type="molecule type" value="Genomic_DNA"/>
</dbReference>
<dbReference type="AlphaFoldDB" id="A0A4D9DY36"/>